<dbReference type="AlphaFoldDB" id="Q9N529"/>
<dbReference type="HOGENOM" id="CLU_1090828_0_0_1"/>
<keyword evidence="1" id="KW-1133">Transmembrane helix</keyword>
<dbReference type="OrthoDB" id="5869172at2759"/>
<dbReference type="GeneID" id="189648"/>
<dbReference type="CTD" id="189648"/>
<protein>
    <submittedName>
        <fullName evidence="2">Transmembrane protein</fullName>
    </submittedName>
</protein>
<evidence type="ECO:0000256" key="1">
    <source>
        <dbReference type="SAM" id="Phobius"/>
    </source>
</evidence>
<proteinExistence type="predicted"/>
<dbReference type="Proteomes" id="UP000001940">
    <property type="component" value="Chromosome IV"/>
</dbReference>
<accession>Q9N529</accession>
<dbReference type="OMA" id="NICDIRR"/>
<keyword evidence="3" id="KW-1185">Reference proteome</keyword>
<evidence type="ECO:0000313" key="4">
    <source>
        <dbReference type="WormBase" id="Y38C1BA.1"/>
    </source>
</evidence>
<feature type="transmembrane region" description="Helical" evidence="1">
    <location>
        <begin position="102"/>
        <end position="119"/>
    </location>
</feature>
<dbReference type="UCSC" id="Y38C1BA.1">
    <property type="organism name" value="c. elegans"/>
</dbReference>
<dbReference type="FunCoup" id="Q9N529">
    <property type="interactions" value="169"/>
</dbReference>
<evidence type="ECO:0000313" key="2">
    <source>
        <dbReference type="EMBL" id="CCD72726.1"/>
    </source>
</evidence>
<dbReference type="InParanoid" id="Q9N529"/>
<feature type="transmembrane region" description="Helical" evidence="1">
    <location>
        <begin position="79"/>
        <end position="96"/>
    </location>
</feature>
<evidence type="ECO:0000313" key="3">
    <source>
        <dbReference type="Proteomes" id="UP000001940"/>
    </source>
</evidence>
<dbReference type="eggNOG" id="ENOG502TIH6">
    <property type="taxonomic scope" value="Eukaryota"/>
</dbReference>
<dbReference type="WormBase" id="Y38C1BA.1">
    <property type="protein sequence ID" value="CE21573"/>
    <property type="gene ID" value="WBGene00021410"/>
</dbReference>
<dbReference type="KEGG" id="cel:CELE_Y38C1BA.1"/>
<dbReference type="AGR" id="WB:WBGene00021410"/>
<dbReference type="Bgee" id="WBGene00021410">
    <property type="expression patterns" value="Expressed in pharyngeal muscle cell (C elegans) and 3 other cell types or tissues"/>
</dbReference>
<name>Q9N529_CAEEL</name>
<gene>
    <name evidence="2" type="ORF">CELE_Y38C1BA.1</name>
    <name evidence="2 4" type="ORF">Y38C1BA.1</name>
</gene>
<organism evidence="2 3">
    <name type="scientific">Caenorhabditis elegans</name>
    <dbReference type="NCBI Taxonomy" id="6239"/>
    <lineage>
        <taxon>Eukaryota</taxon>
        <taxon>Metazoa</taxon>
        <taxon>Ecdysozoa</taxon>
        <taxon>Nematoda</taxon>
        <taxon>Chromadorea</taxon>
        <taxon>Rhabditida</taxon>
        <taxon>Rhabditina</taxon>
        <taxon>Rhabditomorpha</taxon>
        <taxon>Rhabditoidea</taxon>
        <taxon>Rhabditidae</taxon>
        <taxon>Peloderinae</taxon>
        <taxon>Caenorhabditis</taxon>
    </lineage>
</organism>
<dbReference type="RefSeq" id="NP_500136.1">
    <property type="nucleotide sequence ID" value="NM_067735.1"/>
</dbReference>
<dbReference type="PaxDb" id="6239-Y38C1BA.1"/>
<keyword evidence="1 2" id="KW-0812">Transmembrane</keyword>
<feature type="transmembrane region" description="Helical" evidence="1">
    <location>
        <begin position="47"/>
        <end position="67"/>
    </location>
</feature>
<keyword evidence="1" id="KW-0472">Membrane</keyword>
<reference evidence="2 3" key="1">
    <citation type="journal article" date="1998" name="Science">
        <title>Genome sequence of the nematode C. elegans: a platform for investigating biology.</title>
        <authorList>
            <consortium name="The C. elegans sequencing consortium"/>
            <person name="Sulson J.E."/>
            <person name="Waterston R."/>
        </authorList>
    </citation>
    <scope>NUCLEOTIDE SEQUENCE [LARGE SCALE GENOMIC DNA]</scope>
    <source>
        <strain evidence="2 3">Bristol N2</strain>
    </source>
</reference>
<dbReference type="EMBL" id="BX284604">
    <property type="protein sequence ID" value="CCD72726.1"/>
    <property type="molecule type" value="Genomic_DNA"/>
</dbReference>
<sequence length="255" mass="30283">MLRNINECTEYGTHFLLTFQFIVLDGIRDMFMNIRRFVRWYTLDYDMGHALCNIWWLWFIYQCIHIIFIHTRIFQNCNFMFWATVKTITYTIDFLIWVPKEFWCPMLISLVVTSAIFYCHHRKRSRVSELMWTYVDDENDIPVNICDIRRNPKAVVGWGDRDTTAEPVECYLAPTKCVKISGMVGMIPEMSMTDNIARINKHLKERLAADKTHGGTWPWVKVTVDTRVALVYIKFREVEDSTMCFNLLDGYCYDG</sequence>